<dbReference type="EMBL" id="CAJFDI010000006">
    <property type="protein sequence ID" value="CAD5234149.1"/>
    <property type="molecule type" value="Genomic_DNA"/>
</dbReference>
<dbReference type="Pfam" id="PF01683">
    <property type="entry name" value="EB"/>
    <property type="match status" value="1"/>
</dbReference>
<protein>
    <submittedName>
        <fullName evidence="5">(pine wood nematode) hypothetical protein</fullName>
    </submittedName>
</protein>
<dbReference type="SMART" id="SM00289">
    <property type="entry name" value="WR1"/>
    <property type="match status" value="17"/>
</dbReference>
<dbReference type="OrthoDB" id="5950222at2759"/>
<dbReference type="GO" id="GO:0008061">
    <property type="term" value="F:chitin binding"/>
    <property type="evidence" value="ECO:0007669"/>
    <property type="project" value="InterPro"/>
</dbReference>
<feature type="domain" description="BPTI/Kunitz inhibitor" evidence="3">
    <location>
        <begin position="350"/>
        <end position="405"/>
    </location>
</feature>
<dbReference type="InterPro" id="IPR002223">
    <property type="entry name" value="Kunitz_BPTI"/>
</dbReference>
<organism evidence="5 6">
    <name type="scientific">Bursaphelenchus xylophilus</name>
    <name type="common">Pinewood nematode worm</name>
    <name type="synonym">Aphelenchoides xylophilus</name>
    <dbReference type="NCBI Taxonomy" id="6326"/>
    <lineage>
        <taxon>Eukaryota</taxon>
        <taxon>Metazoa</taxon>
        <taxon>Ecdysozoa</taxon>
        <taxon>Nematoda</taxon>
        <taxon>Chromadorea</taxon>
        <taxon>Rhabditida</taxon>
        <taxon>Tylenchina</taxon>
        <taxon>Tylenchomorpha</taxon>
        <taxon>Aphelenchoidea</taxon>
        <taxon>Aphelenchoididae</taxon>
        <taxon>Bursaphelenchus</taxon>
    </lineage>
</organism>
<comment type="caution">
    <text evidence="5">The sequence shown here is derived from an EMBL/GenBank/DDBJ whole genome shotgun (WGS) entry which is preliminary data.</text>
</comment>
<dbReference type="PANTHER" id="PTHR46339:SF6">
    <property type="entry name" value="BPTI_KUNITZ INHIBITOR DOMAIN-CONTAINING PROTEIN"/>
    <property type="match status" value="1"/>
</dbReference>
<dbReference type="InterPro" id="IPR006150">
    <property type="entry name" value="Cys_repeat_1"/>
</dbReference>
<gene>
    <name evidence="5" type="ORF">BXYJ_LOCUS14240</name>
</gene>
<dbReference type="CDD" id="cd00109">
    <property type="entry name" value="Kunitz-type"/>
    <property type="match status" value="2"/>
</dbReference>
<dbReference type="Proteomes" id="UP000582659">
    <property type="component" value="Unassembled WGS sequence"/>
</dbReference>
<feature type="chain" id="PRO_5036204461" evidence="2">
    <location>
        <begin position="21"/>
        <end position="1525"/>
    </location>
</feature>
<dbReference type="InterPro" id="IPR020901">
    <property type="entry name" value="Prtase_inh_Kunz-CS"/>
</dbReference>
<dbReference type="PROSITE" id="PS00280">
    <property type="entry name" value="BPTI_KUNITZ_1"/>
    <property type="match status" value="1"/>
</dbReference>
<dbReference type="InterPro" id="IPR028150">
    <property type="entry name" value="Lustrin_cystein"/>
</dbReference>
<dbReference type="SUPFAM" id="SSF57362">
    <property type="entry name" value="BPTI-like"/>
    <property type="match status" value="3"/>
</dbReference>
<proteinExistence type="predicted"/>
<dbReference type="Gene3D" id="4.10.410.10">
    <property type="entry name" value="Pancreatic trypsin inhibitor Kunitz domain"/>
    <property type="match status" value="3"/>
</dbReference>
<dbReference type="Pfam" id="PF14625">
    <property type="entry name" value="Lustrin_cystein"/>
    <property type="match status" value="13"/>
</dbReference>
<evidence type="ECO:0000313" key="6">
    <source>
        <dbReference type="Proteomes" id="UP000659654"/>
    </source>
</evidence>
<sequence>MLRIRGHVLILLIYVGFATATECDPKEFRRKENPESKTSYFYCNTDGTLAKRDCPSGKEFNATKGDCDFENLNKNTPPPKIPVKDEPARDEPLKDAVDEVDPFLQPQFQAPDDICSGGVPLTKLGAPVACNPQIPSCPDGYACILYSRTGTSYCCQHTVEPSIQDSILCAGNQVTFFEPLTGIPHACALNTPGSCPIGFGCNLVGGSLTRCCGRDYGCPLNSAGYVNPNSGSHVQCNLADPSTCPNGFVCTRSSMFNTAVCCSDTSTSPSDVCGGDPPLPQPNPCSASNPCPNGHSCRNGRCCPTKGMCPTGQPLGGITSCSDKNPCPNNYQCVTNNGAQYCCPAPEHVCNQPRDSGRQCAASGIPATTRYYFDQSTGSCRAFQYSQCGGNSNNFDSLEQCEGFCLDNQCPSGRGLKAGPAIATCSPSASDSCPSHYSCLQPLFGASYICCSNKEALCRDQPTAGEACFGTFMTIQRYRYNAESGRCEPYQYYGCGGSGNNFITKEDCQQSCQATALNACNGVAPMSEDGEYVKRCAPNVPCPKGSWCNTKGYCCPHAETSCNAPKSIGHTCLAQKPGTFWYYDSHDEVCMPFMYSGCGGTTNRFADRESCQQQCVHKLGECPRGMTPFLTKEGNQACSPTSINSCPEGSSCVISSTGEHICCSSTAQCPSNRLPYVIPGSDSHVACLPDDDNCPQGFQCVQSGTVSGFYMCCSNAGIRRLSSLSIMKQVQHMSPKCPSGLQGNGQRCTINEIEGCPPGYLCLGNGLRGVCCKTTPKCQKKKRPYYIAKKQVLTCSDDETGCPRGSSCSPSTVEGVDICCVRGAPTTTYSKVPKVVPKCKDGALPYFALGSRVPQQCTADRDDECPEEYECDMASDDQYYCCPAWDRCPADSTPFLVEGSRKPLGCNWMANNCPEGYSCEGSKDRAICCKSRPSSAQCPVGQSPFLYAKRPLVCPPNKKSCPTGYDCVPARNGGIHICCSAVDHQSPECVNGYGYYDPKTNKNMLCDPELNSCPGGYTCKRSTMANAHVCCTNTDNRYEGYCPPSQVPYMPLNSVEPPTCHMALNPCPTSAAYQCVYSAEKQNSYCCAPVDTTSQNSVMSKFSAGPFRHYNRQPNTNSNPYANQAMPPRGIDPNMMMNNMQPMNALPQLPQNLIPPPDLNNIMGQQLGQQVAQGLPNISPQGLLEIPNAAHIVASCPPWSKPLLNMQTKTAQLCSTWNKCPSGFTCYSNYPDGRNAQCCTTVPLDNQTVFKATPAPPNQMPAYSPPEDGANSVSVPYGNGDNEVKNVSVVIPALALPDNITLIRCPPGTVNISGVCKRMFFVGQQGCENNEQCNQRTNGTQCFKGYCACLDNKLIHESKCVQQCPEGFLNIAGRCHDLTTVVFMDSVDERANGTLGGFCLDTVVREEQCYVNNSYCNEKSITCQCKPGFELKLDFNKKDEKGECVEVQGSKFKKADDPIPEEPEVIQPIRTFFVIDSQQSDDPEELSDASGTEPLDLTAPFGNDTSIHVKMEQNDASTVEIITKA</sequence>
<dbReference type="InterPro" id="IPR002557">
    <property type="entry name" value="Chitin-bd_dom"/>
</dbReference>
<dbReference type="PROSITE" id="PS50940">
    <property type="entry name" value="CHIT_BIND_II"/>
    <property type="match status" value="1"/>
</dbReference>
<dbReference type="InterPro" id="IPR036880">
    <property type="entry name" value="Kunitz_BPTI_sf"/>
</dbReference>
<evidence type="ECO:0000313" key="5">
    <source>
        <dbReference type="EMBL" id="CAD5234149.1"/>
    </source>
</evidence>
<accession>A0A7I8X135</accession>
<name>A0A7I8X135_BURXY</name>
<keyword evidence="2" id="KW-0732">Signal</keyword>
<feature type="signal peptide" evidence="2">
    <location>
        <begin position="1"/>
        <end position="20"/>
    </location>
</feature>
<feature type="domain" description="Chitin-binding type-2" evidence="4">
    <location>
        <begin position="20"/>
        <end position="77"/>
    </location>
</feature>
<dbReference type="InterPro" id="IPR006149">
    <property type="entry name" value="EB_dom"/>
</dbReference>
<dbReference type="Pfam" id="PF00014">
    <property type="entry name" value="Kunitz_BPTI"/>
    <property type="match status" value="3"/>
</dbReference>
<dbReference type="SMART" id="SM00131">
    <property type="entry name" value="KU"/>
    <property type="match status" value="3"/>
</dbReference>
<evidence type="ECO:0000259" key="3">
    <source>
        <dbReference type="PROSITE" id="PS50279"/>
    </source>
</evidence>
<dbReference type="SUPFAM" id="SSF57625">
    <property type="entry name" value="Invertebrate chitin-binding proteins"/>
    <property type="match status" value="1"/>
</dbReference>
<feature type="domain" description="BPTI/Kunitz inhibitor" evidence="3">
    <location>
        <begin position="562"/>
        <end position="615"/>
    </location>
</feature>
<feature type="region of interest" description="Disordered" evidence="1">
    <location>
        <begin position="1480"/>
        <end position="1510"/>
    </location>
</feature>
<feature type="domain" description="BPTI/Kunitz inhibitor" evidence="3">
    <location>
        <begin position="458"/>
        <end position="512"/>
    </location>
</feature>
<dbReference type="PANTHER" id="PTHR46339">
    <property type="entry name" value="PROTEIN CBG15282-RELATED"/>
    <property type="match status" value="1"/>
</dbReference>
<evidence type="ECO:0000256" key="2">
    <source>
        <dbReference type="SAM" id="SignalP"/>
    </source>
</evidence>
<dbReference type="GO" id="GO:0005576">
    <property type="term" value="C:extracellular region"/>
    <property type="evidence" value="ECO:0007669"/>
    <property type="project" value="InterPro"/>
</dbReference>
<dbReference type="Proteomes" id="UP000659654">
    <property type="component" value="Unassembled WGS sequence"/>
</dbReference>
<reference evidence="5" key="1">
    <citation type="submission" date="2020-09" db="EMBL/GenBank/DDBJ databases">
        <authorList>
            <person name="Kikuchi T."/>
        </authorList>
    </citation>
    <scope>NUCLEOTIDE SEQUENCE</scope>
    <source>
        <strain evidence="5">Ka4C1</strain>
    </source>
</reference>
<dbReference type="GO" id="GO:0004867">
    <property type="term" value="F:serine-type endopeptidase inhibitor activity"/>
    <property type="evidence" value="ECO:0007669"/>
    <property type="project" value="InterPro"/>
</dbReference>
<dbReference type="InterPro" id="IPR036508">
    <property type="entry name" value="Chitin-bd_dom_sf"/>
</dbReference>
<evidence type="ECO:0000259" key="4">
    <source>
        <dbReference type="PROSITE" id="PS50940"/>
    </source>
</evidence>
<dbReference type="EMBL" id="CAJFCV020000006">
    <property type="protein sequence ID" value="CAG9129730.1"/>
    <property type="molecule type" value="Genomic_DNA"/>
</dbReference>
<dbReference type="InterPro" id="IPR053014">
    <property type="entry name" value="Cuticle_assoc_divergent"/>
</dbReference>
<keyword evidence="6" id="KW-1185">Reference proteome</keyword>
<dbReference type="SMR" id="A0A7I8X135"/>
<evidence type="ECO:0000256" key="1">
    <source>
        <dbReference type="SAM" id="MobiDB-lite"/>
    </source>
</evidence>
<dbReference type="PROSITE" id="PS50279">
    <property type="entry name" value="BPTI_KUNITZ_2"/>
    <property type="match status" value="3"/>
</dbReference>